<reference evidence="2 3" key="1">
    <citation type="journal article" date="2008" name="Nature">
        <title>The genome of the model beetle and pest Tribolium castaneum.</title>
        <authorList>
            <consortium name="Tribolium Genome Sequencing Consortium"/>
            <person name="Richards S."/>
            <person name="Gibbs R.A."/>
            <person name="Weinstock G.M."/>
            <person name="Brown S.J."/>
            <person name="Denell R."/>
            <person name="Beeman R.W."/>
            <person name="Gibbs R."/>
            <person name="Beeman R.W."/>
            <person name="Brown S.J."/>
            <person name="Bucher G."/>
            <person name="Friedrich M."/>
            <person name="Grimmelikhuijzen C.J."/>
            <person name="Klingler M."/>
            <person name="Lorenzen M."/>
            <person name="Richards S."/>
            <person name="Roth S."/>
            <person name="Schroder R."/>
            <person name="Tautz D."/>
            <person name="Zdobnov E.M."/>
            <person name="Muzny D."/>
            <person name="Gibbs R.A."/>
            <person name="Weinstock G.M."/>
            <person name="Attaway T."/>
            <person name="Bell S."/>
            <person name="Buhay C.J."/>
            <person name="Chandrabose M.N."/>
            <person name="Chavez D."/>
            <person name="Clerk-Blankenburg K.P."/>
            <person name="Cree A."/>
            <person name="Dao M."/>
            <person name="Davis C."/>
            <person name="Chacko J."/>
            <person name="Dinh H."/>
            <person name="Dugan-Rocha S."/>
            <person name="Fowler G."/>
            <person name="Garner T.T."/>
            <person name="Garnes J."/>
            <person name="Gnirke A."/>
            <person name="Hawes A."/>
            <person name="Hernandez J."/>
            <person name="Hines S."/>
            <person name="Holder M."/>
            <person name="Hume J."/>
            <person name="Jhangiani S.N."/>
            <person name="Joshi V."/>
            <person name="Khan Z.M."/>
            <person name="Jackson L."/>
            <person name="Kovar C."/>
            <person name="Kowis A."/>
            <person name="Lee S."/>
            <person name="Lewis L.R."/>
            <person name="Margolis J."/>
            <person name="Morgan M."/>
            <person name="Nazareth L.V."/>
            <person name="Nguyen N."/>
            <person name="Okwuonu G."/>
            <person name="Parker D."/>
            <person name="Richards S."/>
            <person name="Ruiz S.J."/>
            <person name="Santibanez J."/>
            <person name="Savard J."/>
            <person name="Scherer S.E."/>
            <person name="Schneider B."/>
            <person name="Sodergren E."/>
            <person name="Tautz D."/>
            <person name="Vattahil S."/>
            <person name="Villasana D."/>
            <person name="White C.S."/>
            <person name="Wright R."/>
            <person name="Park Y."/>
            <person name="Beeman R.W."/>
            <person name="Lord J."/>
            <person name="Oppert B."/>
            <person name="Lorenzen M."/>
            <person name="Brown S."/>
            <person name="Wang L."/>
            <person name="Savard J."/>
            <person name="Tautz D."/>
            <person name="Richards S."/>
            <person name="Weinstock G."/>
            <person name="Gibbs R.A."/>
            <person name="Liu Y."/>
            <person name="Worley K."/>
            <person name="Weinstock G."/>
            <person name="Elsik C.G."/>
            <person name="Reese J.T."/>
            <person name="Elhaik E."/>
            <person name="Landan G."/>
            <person name="Graur D."/>
            <person name="Arensburger P."/>
            <person name="Atkinson P."/>
            <person name="Beeman R.W."/>
            <person name="Beidler J."/>
            <person name="Brown S.J."/>
            <person name="Demuth J.P."/>
            <person name="Drury D.W."/>
            <person name="Du Y.Z."/>
            <person name="Fujiwara H."/>
            <person name="Lorenzen M."/>
            <person name="Maselli V."/>
            <person name="Osanai M."/>
            <person name="Park Y."/>
            <person name="Robertson H.M."/>
            <person name="Tu Z."/>
            <person name="Wang J.J."/>
            <person name="Wang S."/>
            <person name="Richards S."/>
            <person name="Song H."/>
            <person name="Zhang L."/>
            <person name="Sodergren E."/>
            <person name="Werner D."/>
            <person name="Stanke M."/>
            <person name="Morgenstern B."/>
            <person name="Solovyev V."/>
            <person name="Kosarev P."/>
            <person name="Brown G."/>
            <person name="Chen H.C."/>
            <person name="Ermolaeva O."/>
            <person name="Hlavina W."/>
            <person name="Kapustin Y."/>
            <person name="Kiryutin B."/>
            <person name="Kitts P."/>
            <person name="Maglott D."/>
            <person name="Pruitt K."/>
            <person name="Sapojnikov V."/>
            <person name="Souvorov A."/>
            <person name="Mackey A.J."/>
            <person name="Waterhouse R.M."/>
            <person name="Wyder S."/>
            <person name="Zdobnov E.M."/>
            <person name="Zdobnov E.M."/>
            <person name="Wyder S."/>
            <person name="Kriventseva E.V."/>
            <person name="Kadowaki T."/>
            <person name="Bork P."/>
            <person name="Aranda M."/>
            <person name="Bao R."/>
            <person name="Beermann A."/>
            <person name="Berns N."/>
            <person name="Bolognesi R."/>
            <person name="Bonneton F."/>
            <person name="Bopp D."/>
            <person name="Brown S.J."/>
            <person name="Bucher G."/>
            <person name="Butts T."/>
            <person name="Chaumot A."/>
            <person name="Denell R.E."/>
            <person name="Ferrier D.E."/>
            <person name="Friedrich M."/>
            <person name="Gordon C.M."/>
            <person name="Jindra M."/>
            <person name="Klingler M."/>
            <person name="Lan Q."/>
            <person name="Lattorff H.M."/>
            <person name="Laudet V."/>
            <person name="von Levetsow C."/>
            <person name="Liu Z."/>
            <person name="Lutz R."/>
            <person name="Lynch J.A."/>
            <person name="da Fonseca R.N."/>
            <person name="Posnien N."/>
            <person name="Reuter R."/>
            <person name="Roth S."/>
            <person name="Savard J."/>
            <person name="Schinko J.B."/>
            <person name="Schmitt C."/>
            <person name="Schoppmeier M."/>
            <person name="Schroder R."/>
            <person name="Shippy T.D."/>
            <person name="Simonnet F."/>
            <person name="Marques-Souza H."/>
            <person name="Tautz D."/>
            <person name="Tomoyasu Y."/>
            <person name="Trauner J."/>
            <person name="Van der Zee M."/>
            <person name="Vervoort M."/>
            <person name="Wittkopp N."/>
            <person name="Wimmer E.A."/>
            <person name="Yang X."/>
            <person name="Jones A.K."/>
            <person name="Sattelle D.B."/>
            <person name="Ebert P.R."/>
            <person name="Nelson D."/>
            <person name="Scott J.G."/>
            <person name="Beeman R.W."/>
            <person name="Muthukrishnan S."/>
            <person name="Kramer K.J."/>
            <person name="Arakane Y."/>
            <person name="Beeman R.W."/>
            <person name="Zhu Q."/>
            <person name="Hogenkamp D."/>
            <person name="Dixit R."/>
            <person name="Oppert B."/>
            <person name="Jiang H."/>
            <person name="Zou Z."/>
            <person name="Marshall J."/>
            <person name="Elpidina E."/>
            <person name="Vinokurov K."/>
            <person name="Oppert C."/>
            <person name="Zou Z."/>
            <person name="Evans J."/>
            <person name="Lu Z."/>
            <person name="Zhao P."/>
            <person name="Sumathipala N."/>
            <person name="Altincicek B."/>
            <person name="Vilcinskas A."/>
            <person name="Williams M."/>
            <person name="Hultmark D."/>
            <person name="Hetru C."/>
            <person name="Jiang H."/>
            <person name="Grimmelikhuijzen C.J."/>
            <person name="Hauser F."/>
            <person name="Cazzamali G."/>
            <person name="Williamson M."/>
            <person name="Park Y."/>
            <person name="Li B."/>
            <person name="Tanaka Y."/>
            <person name="Predel R."/>
            <person name="Neupert S."/>
            <person name="Schachtner J."/>
            <person name="Verleyen P."/>
            <person name="Raible F."/>
            <person name="Bork P."/>
            <person name="Friedrich M."/>
            <person name="Walden K.K."/>
            <person name="Robertson H.M."/>
            <person name="Angeli S."/>
            <person name="Foret S."/>
            <person name="Bucher G."/>
            <person name="Schuetz S."/>
            <person name="Maleszka R."/>
            <person name="Wimmer E.A."/>
            <person name="Beeman R.W."/>
            <person name="Lorenzen M."/>
            <person name="Tomoyasu Y."/>
            <person name="Miller S.C."/>
            <person name="Grossmann D."/>
            <person name="Bucher G."/>
        </authorList>
    </citation>
    <scope>NUCLEOTIDE SEQUENCE [LARGE SCALE GENOMIC DNA]</scope>
    <source>
        <strain evidence="2 3">Georgia GA2</strain>
    </source>
</reference>
<evidence type="ECO:0000313" key="3">
    <source>
        <dbReference type="Proteomes" id="UP000007266"/>
    </source>
</evidence>
<organism evidence="2 3">
    <name type="scientific">Tribolium castaneum</name>
    <name type="common">Red flour beetle</name>
    <dbReference type="NCBI Taxonomy" id="7070"/>
    <lineage>
        <taxon>Eukaryota</taxon>
        <taxon>Metazoa</taxon>
        <taxon>Ecdysozoa</taxon>
        <taxon>Arthropoda</taxon>
        <taxon>Hexapoda</taxon>
        <taxon>Insecta</taxon>
        <taxon>Pterygota</taxon>
        <taxon>Neoptera</taxon>
        <taxon>Endopterygota</taxon>
        <taxon>Coleoptera</taxon>
        <taxon>Polyphaga</taxon>
        <taxon>Cucujiformia</taxon>
        <taxon>Tenebrionidae</taxon>
        <taxon>Tenebrionidae incertae sedis</taxon>
        <taxon>Tribolium</taxon>
    </lineage>
</organism>
<protein>
    <submittedName>
        <fullName evidence="2">Uncharacterized protein</fullName>
    </submittedName>
</protein>
<name>A0A139WCX7_TRICA</name>
<evidence type="ECO:0000313" key="2">
    <source>
        <dbReference type="EMBL" id="KYB25764.1"/>
    </source>
</evidence>
<gene>
    <name evidence="2" type="primary">AUGUSTUS-3.0.2_34153</name>
    <name evidence="2" type="ORF">TcasGA2_TC034153</name>
</gene>
<dbReference type="AlphaFoldDB" id="A0A139WCX7"/>
<reference evidence="2 3" key="2">
    <citation type="journal article" date="2010" name="Nucleic Acids Res.">
        <title>BeetleBase in 2010: revisions to provide comprehensive genomic information for Tribolium castaneum.</title>
        <authorList>
            <person name="Kim H.S."/>
            <person name="Murphy T."/>
            <person name="Xia J."/>
            <person name="Caragea D."/>
            <person name="Park Y."/>
            <person name="Beeman R.W."/>
            <person name="Lorenzen M.D."/>
            <person name="Butcher S."/>
            <person name="Manak J.R."/>
            <person name="Brown S.J."/>
        </authorList>
    </citation>
    <scope>GENOME REANNOTATION</scope>
    <source>
        <strain evidence="2 3">Georgia GA2</strain>
    </source>
</reference>
<evidence type="ECO:0000256" key="1">
    <source>
        <dbReference type="SAM" id="MobiDB-lite"/>
    </source>
</evidence>
<proteinExistence type="predicted"/>
<accession>A0A139WCX7</accession>
<feature type="region of interest" description="Disordered" evidence="1">
    <location>
        <begin position="1"/>
        <end position="27"/>
    </location>
</feature>
<keyword evidence="3" id="KW-1185">Reference proteome</keyword>
<dbReference type="Proteomes" id="UP000007266">
    <property type="component" value="Linkage group 8"/>
</dbReference>
<sequence>MSTLQQKSVLPDETEETHTECAHAPLPGTSLQHLQESIQQSKLTQKSQEHLP</sequence>
<dbReference type="InParanoid" id="A0A139WCX7"/>
<dbReference type="EMBL" id="KQ971362">
    <property type="protein sequence ID" value="KYB25764.1"/>
    <property type="molecule type" value="Genomic_DNA"/>
</dbReference>